<dbReference type="AlphaFoldDB" id="A0A934HVA5"/>
<organism evidence="4 5">
    <name type="scientific">Clostridium aciditolerans</name>
    <dbReference type="NCBI Taxonomy" id="339861"/>
    <lineage>
        <taxon>Bacteria</taxon>
        <taxon>Bacillati</taxon>
        <taxon>Bacillota</taxon>
        <taxon>Clostridia</taxon>
        <taxon>Eubacteriales</taxon>
        <taxon>Clostridiaceae</taxon>
        <taxon>Clostridium</taxon>
    </lineage>
</organism>
<feature type="transmembrane region" description="Helical" evidence="3">
    <location>
        <begin position="30"/>
        <end position="48"/>
    </location>
</feature>
<keyword evidence="2" id="KW-1003">Cell membrane</keyword>
<proteinExistence type="inferred from homology"/>
<keyword evidence="3" id="KW-0812">Transmembrane</keyword>
<comment type="caution">
    <text evidence="4">The sequence shown here is derived from an EMBL/GenBank/DDBJ whole genome shotgun (WGS) entry which is preliminary data.</text>
</comment>
<evidence type="ECO:0000313" key="5">
    <source>
        <dbReference type="Proteomes" id="UP000622687"/>
    </source>
</evidence>
<name>A0A934HVA5_9CLOT</name>
<keyword evidence="3" id="KW-1133">Transmembrane helix</keyword>
<feature type="transmembrane region" description="Helical" evidence="3">
    <location>
        <begin position="7"/>
        <end position="24"/>
    </location>
</feature>
<dbReference type="EMBL" id="JAEEGB010000007">
    <property type="protein sequence ID" value="MBI6872599.1"/>
    <property type="molecule type" value="Genomic_DNA"/>
</dbReference>
<evidence type="ECO:0000256" key="3">
    <source>
        <dbReference type="SAM" id="Phobius"/>
    </source>
</evidence>
<dbReference type="Pfam" id="PF02632">
    <property type="entry name" value="BioY"/>
    <property type="match status" value="1"/>
</dbReference>
<feature type="transmembrane region" description="Helical" evidence="3">
    <location>
        <begin position="145"/>
        <end position="170"/>
    </location>
</feature>
<dbReference type="GO" id="GO:0015225">
    <property type="term" value="F:biotin transmembrane transporter activity"/>
    <property type="evidence" value="ECO:0007669"/>
    <property type="project" value="UniProtKB-UniRule"/>
</dbReference>
<evidence type="ECO:0000256" key="2">
    <source>
        <dbReference type="PIRNR" id="PIRNR016661"/>
    </source>
</evidence>
<dbReference type="PANTHER" id="PTHR34295:SF1">
    <property type="entry name" value="BIOTIN TRANSPORTER BIOY"/>
    <property type="match status" value="1"/>
</dbReference>
<feature type="transmembrane region" description="Helical" evidence="3">
    <location>
        <begin position="84"/>
        <end position="100"/>
    </location>
</feature>
<reference evidence="4" key="1">
    <citation type="submission" date="2020-12" db="EMBL/GenBank/DDBJ databases">
        <title>Clostridium thailandense sp. nov., a novel acetogenic bacterium isolated from peat land soil in Thailand.</title>
        <authorList>
            <person name="Chaikitkaew S."/>
            <person name="Birkeland N.K."/>
        </authorList>
    </citation>
    <scope>NUCLEOTIDE SEQUENCE</scope>
    <source>
        <strain evidence="4">DSM 17425</strain>
    </source>
</reference>
<keyword evidence="2 3" id="KW-0472">Membrane</keyword>
<comment type="similarity">
    <text evidence="1 2">Belongs to the BioY family.</text>
</comment>
<dbReference type="PANTHER" id="PTHR34295">
    <property type="entry name" value="BIOTIN TRANSPORTER BIOY"/>
    <property type="match status" value="1"/>
</dbReference>
<keyword evidence="5" id="KW-1185">Reference proteome</keyword>
<gene>
    <name evidence="4" type="ORF">I6U51_07715</name>
</gene>
<dbReference type="GO" id="GO:0005886">
    <property type="term" value="C:plasma membrane"/>
    <property type="evidence" value="ECO:0007669"/>
    <property type="project" value="UniProtKB-SubCell"/>
</dbReference>
<evidence type="ECO:0000256" key="1">
    <source>
        <dbReference type="ARBA" id="ARBA00010692"/>
    </source>
</evidence>
<dbReference type="PIRSF" id="PIRSF016661">
    <property type="entry name" value="BioY"/>
    <property type="match status" value="1"/>
</dbReference>
<sequence>MKIKTRDIILVSMFAALSAIGAFIKIPIGSAPITLQFLFVALSGILLGSRLGALSQIVYVVIGLIGIPVFTAGGGISYIFKPTFGYLIGFIVASYVVGKISETTDRPSLKRLFIATLIGLVISYAIGVPYLYVVLKYVVGAKITIYSALKAGCLVFIPGDLAKCLVTTVLSYRIIPTLKRAALV</sequence>
<dbReference type="InterPro" id="IPR003784">
    <property type="entry name" value="BioY"/>
</dbReference>
<dbReference type="Proteomes" id="UP000622687">
    <property type="component" value="Unassembled WGS sequence"/>
</dbReference>
<keyword evidence="2" id="KW-0813">Transport</keyword>
<dbReference type="RefSeq" id="WP_211142100.1">
    <property type="nucleotide sequence ID" value="NZ_JAEEGB010000007.1"/>
</dbReference>
<protein>
    <recommendedName>
        <fullName evidence="2">Biotin transporter</fullName>
    </recommendedName>
</protein>
<accession>A0A934HVA5</accession>
<comment type="subcellular location">
    <subcellularLocation>
        <location evidence="2">Cell membrane</location>
        <topology evidence="2">Multi-pass membrane protein</topology>
    </subcellularLocation>
</comment>
<feature type="transmembrane region" description="Helical" evidence="3">
    <location>
        <begin position="57"/>
        <end position="78"/>
    </location>
</feature>
<evidence type="ECO:0000313" key="4">
    <source>
        <dbReference type="EMBL" id="MBI6872599.1"/>
    </source>
</evidence>
<feature type="transmembrane region" description="Helical" evidence="3">
    <location>
        <begin position="112"/>
        <end position="133"/>
    </location>
</feature>
<dbReference type="Gene3D" id="1.10.1760.20">
    <property type="match status" value="1"/>
</dbReference>